<dbReference type="InterPro" id="IPR007235">
    <property type="entry name" value="Glyco_trans_28_C"/>
</dbReference>
<feature type="domain" description="Glycosyl transferase family 28 C-terminal" evidence="1">
    <location>
        <begin position="217"/>
        <end position="352"/>
    </location>
</feature>
<dbReference type="Pfam" id="PF04101">
    <property type="entry name" value="Glyco_tran_28_C"/>
    <property type="match status" value="1"/>
</dbReference>
<dbReference type="AlphaFoldDB" id="A0A2M8IVB9"/>
<evidence type="ECO:0000313" key="3">
    <source>
        <dbReference type="Proteomes" id="UP000231553"/>
    </source>
</evidence>
<evidence type="ECO:0000259" key="1">
    <source>
        <dbReference type="Pfam" id="PF04101"/>
    </source>
</evidence>
<dbReference type="Proteomes" id="UP000231553">
    <property type="component" value="Unassembled WGS sequence"/>
</dbReference>
<keyword evidence="3" id="KW-1185">Reference proteome</keyword>
<accession>A0A2M8IVB9</accession>
<dbReference type="EMBL" id="PGTB01000178">
    <property type="protein sequence ID" value="PJE34469.1"/>
    <property type="molecule type" value="Genomic_DNA"/>
</dbReference>
<name>A0A2M8IVB9_9RHOB</name>
<reference evidence="2 3" key="1">
    <citation type="journal article" date="2018" name="Int. J. Syst. Evol. Microbiol.">
        <title>Pseudooceanicola lipolyticus sp. nov., a marine alphaproteobacterium, reclassification of Oceanicola flagellatus as Pseudooceanicola flagellatus comb. nov. and emended description of the genus Pseudooceanicola.</title>
        <authorList>
            <person name="Huang M.-M."/>
            <person name="Guo L.-L."/>
            <person name="Wu Y.-H."/>
            <person name="Lai Q.-L."/>
            <person name="Shao Z.-Z."/>
            <person name="Wang C.-S."/>
            <person name="Wu M."/>
            <person name="Xu X.-W."/>
        </authorList>
    </citation>
    <scope>NUCLEOTIDE SEQUENCE [LARGE SCALE GENOMIC DNA]</scope>
    <source>
        <strain evidence="2 3">157</strain>
    </source>
</reference>
<evidence type="ECO:0000313" key="2">
    <source>
        <dbReference type="EMBL" id="PJE34469.1"/>
    </source>
</evidence>
<dbReference type="OrthoDB" id="503443at2"/>
<protein>
    <submittedName>
        <fullName evidence="2">Glycosyltransferase</fullName>
    </submittedName>
</protein>
<dbReference type="GO" id="GO:0016758">
    <property type="term" value="F:hexosyltransferase activity"/>
    <property type="evidence" value="ECO:0007669"/>
    <property type="project" value="InterPro"/>
</dbReference>
<organism evidence="2 3">
    <name type="scientific">Pseudooceanicola lipolyticus</name>
    <dbReference type="NCBI Taxonomy" id="2029104"/>
    <lineage>
        <taxon>Bacteria</taxon>
        <taxon>Pseudomonadati</taxon>
        <taxon>Pseudomonadota</taxon>
        <taxon>Alphaproteobacteria</taxon>
        <taxon>Rhodobacterales</taxon>
        <taxon>Paracoccaceae</taxon>
        <taxon>Pseudooceanicola</taxon>
    </lineage>
</organism>
<keyword evidence="2" id="KW-0808">Transferase</keyword>
<dbReference type="SUPFAM" id="SSF53756">
    <property type="entry name" value="UDP-Glycosyltransferase/glycogen phosphorylase"/>
    <property type="match status" value="1"/>
</dbReference>
<dbReference type="PANTHER" id="PTHR21015">
    <property type="entry name" value="UDP-N-ACETYLGLUCOSAMINE--N-ACETYLMURAMYL-(PENTAPEPTIDE) PYROPHOSPHORYL-UNDECAPRENOL N-ACETYLGLUCOSAMINE TRANSFERASE 1"/>
    <property type="match status" value="1"/>
</dbReference>
<dbReference type="Gene3D" id="3.40.50.2000">
    <property type="entry name" value="Glycogen Phosphorylase B"/>
    <property type="match status" value="2"/>
</dbReference>
<comment type="caution">
    <text evidence="2">The sequence shown here is derived from an EMBL/GenBank/DDBJ whole genome shotgun (WGS) entry which is preliminary data.</text>
</comment>
<gene>
    <name evidence="2" type="ORF">CVM52_22145</name>
</gene>
<dbReference type="PANTHER" id="PTHR21015:SF28">
    <property type="entry name" value="SLL1722 PROTEIN"/>
    <property type="match status" value="1"/>
</dbReference>
<sequence>MKVMIAVTHLLGTGHLARALTLGRAFAAQGHVVQIASGGLPAPQLDHAGITLHQLPPLRSDGVNFTTLLDATGAAATPAYLAARQQALCAALTGLAPDILITELFPFGRRVLSAEFIALLDTAQALPRPPVLLSSIRDILAPPSKPERAQRTEEIVTRRYDAVLVHSDPQAAPLERSWPVSKRLAPLLRYTGYVAPPAPVPHPGQVGAGEILVSAGGGSVGRALFETAAAAARQRPETRWRILVGGQYAATTIQSLPRGDNTVIEPARPDFRQMLPQAAASVSMCGYNTALDLLQAGTPAVFVPFDAGGEVEQGLRAGALSALPGIRVLPAAELTPEALNSALAAVLADPPRPTGGLKFDGAAQSVAIACAMAQARA</sequence>
<proteinExistence type="predicted"/>
<dbReference type="RefSeq" id="WP_100164555.1">
    <property type="nucleotide sequence ID" value="NZ_PGTB01000178.1"/>
</dbReference>